<dbReference type="AlphaFoldDB" id="A0A838CJT5"/>
<evidence type="ECO:0000256" key="1">
    <source>
        <dbReference type="ARBA" id="ARBA00022676"/>
    </source>
</evidence>
<dbReference type="EMBL" id="JABFEE010000005">
    <property type="protein sequence ID" value="MBA1835235.1"/>
    <property type="molecule type" value="Genomic_DNA"/>
</dbReference>
<evidence type="ECO:0000313" key="5">
    <source>
        <dbReference type="EMBL" id="MBA1835235.1"/>
    </source>
</evidence>
<accession>A0A838CJT5</accession>
<reference evidence="5 6" key="1">
    <citation type="submission" date="2020-05" db="EMBL/GenBank/DDBJ databases">
        <title>Descriptions of Corynebacterium xxxx sp. nov., Corynebacterium yyyy sp. nov. and Corynebacterium zzzz sp. nov.</title>
        <authorList>
            <person name="Zhang G."/>
        </authorList>
    </citation>
    <scope>NUCLEOTIDE SEQUENCE [LARGE SCALE GENOMIC DNA]</scope>
    <source>
        <strain evidence="6">zg-915</strain>
    </source>
</reference>
<evidence type="ECO:0000313" key="6">
    <source>
        <dbReference type="Proteomes" id="UP000581408"/>
    </source>
</evidence>
<organism evidence="5 6">
    <name type="scientific">Corynebacterium wankanglinii</name>
    <dbReference type="NCBI Taxonomy" id="2735136"/>
    <lineage>
        <taxon>Bacteria</taxon>
        <taxon>Bacillati</taxon>
        <taxon>Actinomycetota</taxon>
        <taxon>Actinomycetes</taxon>
        <taxon>Mycobacteriales</taxon>
        <taxon>Corynebacteriaceae</taxon>
        <taxon>Corynebacterium</taxon>
    </lineage>
</organism>
<dbReference type="InterPro" id="IPR028098">
    <property type="entry name" value="Glyco_trans_4-like_N"/>
</dbReference>
<evidence type="ECO:0000256" key="2">
    <source>
        <dbReference type="ARBA" id="ARBA00022679"/>
    </source>
</evidence>
<evidence type="ECO:0000259" key="4">
    <source>
        <dbReference type="Pfam" id="PF13439"/>
    </source>
</evidence>
<evidence type="ECO:0000259" key="3">
    <source>
        <dbReference type="Pfam" id="PF00534"/>
    </source>
</evidence>
<sequence>MRTGVWKRSPRSWRIPMRRSKLYREVRFSIDIGNPTEALDRIRDSKLHERVLLFREKREAADLATSLRPLGGSSLKSVKYLKRFGQESEEGASQNAELNVAYFVNNSTPYTKSGYTLRTDSLVEAVKNVAPPSSNFSIMKVTRLGYPEVIGKLVDRGVKDLCYLTPWLMPISTTCRYRAAVKLLSDQVSLSKVKVLHTTTPFENARIAKDVARLHSIPWIYELRGEPHNTWLSTIAHRYQDEAKSSERYRLSRLREIEAAKAADHVITLSEISKKMLISSGVDEGKITVIPNSIDLSSFDLAGEQSGIERRRALGLAERMVVGVISSLVAYEGIDRLIKVLPDLPSDLVVLIVGDGEERPVLQALALTLGVGDRCIFVGARPAYEMPSWYGAIDVLCVPRKNEEVCRNVTPIKPLGALALRKPVVASDLPALREVTGGFGKFVDSDNPTELRCAIIEAIRHPERFYASKSFLNARRWELAGGNLFEVYRTLRSAGA</sequence>
<dbReference type="GO" id="GO:0016757">
    <property type="term" value="F:glycosyltransferase activity"/>
    <property type="evidence" value="ECO:0007669"/>
    <property type="project" value="UniProtKB-KW"/>
</dbReference>
<dbReference type="Pfam" id="PF00534">
    <property type="entry name" value="Glycos_transf_1"/>
    <property type="match status" value="1"/>
</dbReference>
<dbReference type="PANTHER" id="PTHR12526">
    <property type="entry name" value="GLYCOSYLTRANSFERASE"/>
    <property type="match status" value="1"/>
</dbReference>
<comment type="caution">
    <text evidence="5">The sequence shown here is derived from an EMBL/GenBank/DDBJ whole genome shotgun (WGS) entry which is preliminary data.</text>
</comment>
<dbReference type="Proteomes" id="UP000581408">
    <property type="component" value="Unassembled WGS sequence"/>
</dbReference>
<gene>
    <name evidence="5" type="ORF">HMC16_05790</name>
</gene>
<feature type="domain" description="Glycosyl transferase family 1" evidence="3">
    <location>
        <begin position="318"/>
        <end position="463"/>
    </location>
</feature>
<name>A0A838CJT5_9CORY</name>
<proteinExistence type="predicted"/>
<keyword evidence="1" id="KW-0328">Glycosyltransferase</keyword>
<dbReference type="Pfam" id="PF13439">
    <property type="entry name" value="Glyco_transf_4"/>
    <property type="match status" value="1"/>
</dbReference>
<dbReference type="Gene3D" id="3.40.50.2000">
    <property type="entry name" value="Glycogen Phosphorylase B"/>
    <property type="match status" value="2"/>
</dbReference>
<dbReference type="SUPFAM" id="SSF53756">
    <property type="entry name" value="UDP-Glycosyltransferase/glycogen phosphorylase"/>
    <property type="match status" value="1"/>
</dbReference>
<dbReference type="InterPro" id="IPR001296">
    <property type="entry name" value="Glyco_trans_1"/>
</dbReference>
<protein>
    <submittedName>
        <fullName evidence="5">Glycosyltransferase</fullName>
    </submittedName>
</protein>
<feature type="domain" description="Glycosyltransferase subfamily 4-like N-terminal" evidence="4">
    <location>
        <begin position="180"/>
        <end position="297"/>
    </location>
</feature>
<keyword evidence="2 5" id="KW-0808">Transferase</keyword>